<dbReference type="Proteomes" id="UP000663834">
    <property type="component" value="Unassembled WGS sequence"/>
</dbReference>
<dbReference type="OrthoDB" id="426386at2759"/>
<dbReference type="AlphaFoldDB" id="A0A815WL40"/>
<dbReference type="EMBL" id="CAJNOW010008950">
    <property type="protein sequence ID" value="CAF1550427.1"/>
    <property type="molecule type" value="Genomic_DNA"/>
</dbReference>
<gene>
    <name evidence="1" type="ORF">KQP761_LOCUS17605</name>
</gene>
<evidence type="ECO:0000313" key="1">
    <source>
        <dbReference type="EMBL" id="CAF1550427.1"/>
    </source>
</evidence>
<proteinExistence type="predicted"/>
<protein>
    <submittedName>
        <fullName evidence="1">Uncharacterized protein</fullName>
    </submittedName>
</protein>
<organism evidence="1 2">
    <name type="scientific">Rotaria magnacalcarata</name>
    <dbReference type="NCBI Taxonomy" id="392030"/>
    <lineage>
        <taxon>Eukaryota</taxon>
        <taxon>Metazoa</taxon>
        <taxon>Spiralia</taxon>
        <taxon>Gnathifera</taxon>
        <taxon>Rotifera</taxon>
        <taxon>Eurotatoria</taxon>
        <taxon>Bdelloidea</taxon>
        <taxon>Philodinida</taxon>
        <taxon>Philodinidae</taxon>
        <taxon>Rotaria</taxon>
    </lineage>
</organism>
<accession>A0A815WL40</accession>
<reference evidence="1" key="1">
    <citation type="submission" date="2021-02" db="EMBL/GenBank/DDBJ databases">
        <authorList>
            <person name="Nowell W R."/>
        </authorList>
    </citation>
    <scope>NUCLEOTIDE SEQUENCE</scope>
</reference>
<sequence length="118" mass="13009">MSILLRPVFRVVSRRFASTVGSNPQGTQDDPSLAANFVPDFSFPQGLQGDPSKDKSNDAICNLWLQKYNHSVDNASVNSFTEDIDFDFNLSPIIDHKCSMTFQSELLAGHSNSLTPNS</sequence>
<comment type="caution">
    <text evidence="1">The sequence shown here is derived from an EMBL/GenBank/DDBJ whole genome shotgun (WGS) entry which is preliminary data.</text>
</comment>
<name>A0A815WL40_9BILA</name>
<evidence type="ECO:0000313" key="2">
    <source>
        <dbReference type="Proteomes" id="UP000663834"/>
    </source>
</evidence>